<dbReference type="SUPFAM" id="SSF109604">
    <property type="entry name" value="HD-domain/PDEase-like"/>
    <property type="match status" value="1"/>
</dbReference>
<dbReference type="PROSITE" id="PS51832">
    <property type="entry name" value="HD_GYP"/>
    <property type="match status" value="1"/>
</dbReference>
<accession>A0A841TEL1</accession>
<keyword evidence="3" id="KW-1185">Reference proteome</keyword>
<evidence type="ECO:0000313" key="3">
    <source>
        <dbReference type="Proteomes" id="UP000574133"/>
    </source>
</evidence>
<feature type="domain" description="HD-GYP" evidence="1">
    <location>
        <begin position="1"/>
        <end position="188"/>
    </location>
</feature>
<dbReference type="Gene3D" id="1.10.3210.10">
    <property type="entry name" value="Hypothetical protein af1432"/>
    <property type="match status" value="1"/>
</dbReference>
<proteinExistence type="predicted"/>
<evidence type="ECO:0000259" key="1">
    <source>
        <dbReference type="PROSITE" id="PS51832"/>
    </source>
</evidence>
<dbReference type="PANTHER" id="PTHR43155">
    <property type="entry name" value="CYCLIC DI-GMP PHOSPHODIESTERASE PA4108-RELATED"/>
    <property type="match status" value="1"/>
</dbReference>
<dbReference type="SMART" id="SM00471">
    <property type="entry name" value="HDc"/>
    <property type="match status" value="1"/>
</dbReference>
<dbReference type="InterPro" id="IPR003607">
    <property type="entry name" value="HD/PDEase_dom"/>
</dbReference>
<dbReference type="InterPro" id="IPR037522">
    <property type="entry name" value="HD_GYP_dom"/>
</dbReference>
<dbReference type="AlphaFoldDB" id="A0A841TEL1"/>
<dbReference type="PANTHER" id="PTHR43155:SF2">
    <property type="entry name" value="CYCLIC DI-GMP PHOSPHODIESTERASE PA4108"/>
    <property type="match status" value="1"/>
</dbReference>
<protein>
    <submittedName>
        <fullName evidence="2">HD domain-containing protein</fullName>
    </submittedName>
</protein>
<organism evidence="2 3">
    <name type="scientific">Cohnella lubricantis</name>
    <dbReference type="NCBI Taxonomy" id="2163172"/>
    <lineage>
        <taxon>Bacteria</taxon>
        <taxon>Bacillati</taxon>
        <taxon>Bacillota</taxon>
        <taxon>Bacilli</taxon>
        <taxon>Bacillales</taxon>
        <taxon>Paenibacillaceae</taxon>
        <taxon>Cohnella</taxon>
    </lineage>
</organism>
<sequence>MFNLASMNVKDEYLFQHAVDVAVLSGIVGIAKGYNRNQLTELGVGALLCDIEMTTVADDLWKREGSLTLEQKDLIQKHTIEGFEILRKQHDISLLSAHCALQHHERFDGSGYPRGLRGKEIHEYAQIAAIADVYCALTSARAYLFANGNQWFDVNLIKIFCNHIAVFPVAATVLLNTGQVGVVSSVNPDASHRPFVRIVKESNGEPPAAAYEIDLRKQMNLTIVKEL</sequence>
<gene>
    <name evidence="2" type="ORF">H4Q31_06095</name>
</gene>
<evidence type="ECO:0000313" key="2">
    <source>
        <dbReference type="EMBL" id="MBB6676901.1"/>
    </source>
</evidence>
<reference evidence="2 3" key="1">
    <citation type="submission" date="2020-08" db="EMBL/GenBank/DDBJ databases">
        <title>Cohnella phylogeny.</title>
        <authorList>
            <person name="Dunlap C."/>
        </authorList>
    </citation>
    <scope>NUCLEOTIDE SEQUENCE [LARGE SCALE GENOMIC DNA]</scope>
    <source>
        <strain evidence="2 3">DSM 103658</strain>
    </source>
</reference>
<name>A0A841TEL1_9BACL</name>
<comment type="caution">
    <text evidence="2">The sequence shown here is derived from an EMBL/GenBank/DDBJ whole genome shotgun (WGS) entry which is preliminary data.</text>
</comment>
<dbReference type="CDD" id="cd00077">
    <property type="entry name" value="HDc"/>
    <property type="match status" value="1"/>
</dbReference>
<dbReference type="Pfam" id="PF13487">
    <property type="entry name" value="HD_5"/>
    <property type="match status" value="1"/>
</dbReference>
<dbReference type="EMBL" id="JACJVN010000024">
    <property type="protein sequence ID" value="MBB6676901.1"/>
    <property type="molecule type" value="Genomic_DNA"/>
</dbReference>
<dbReference type="Proteomes" id="UP000574133">
    <property type="component" value="Unassembled WGS sequence"/>
</dbReference>